<dbReference type="Proteomes" id="UP000245489">
    <property type="component" value="Unassembled WGS sequence"/>
</dbReference>
<keyword evidence="2" id="KW-0378">Hydrolase</keyword>
<dbReference type="GO" id="GO:0016787">
    <property type="term" value="F:hydrolase activity"/>
    <property type="evidence" value="ECO:0007669"/>
    <property type="project" value="UniProtKB-KW"/>
</dbReference>
<dbReference type="OrthoDB" id="9764953at2"/>
<dbReference type="Pfam" id="PF00756">
    <property type="entry name" value="Esterase"/>
    <property type="match status" value="1"/>
</dbReference>
<dbReference type="InterPro" id="IPR000801">
    <property type="entry name" value="Esterase-like"/>
</dbReference>
<evidence type="ECO:0000256" key="1">
    <source>
        <dbReference type="SAM" id="SignalP"/>
    </source>
</evidence>
<gene>
    <name evidence="2" type="ORF">LV89_00572</name>
</gene>
<keyword evidence="3" id="KW-1185">Reference proteome</keyword>
<dbReference type="AlphaFoldDB" id="A0A316EH30"/>
<dbReference type="SUPFAM" id="SSF53474">
    <property type="entry name" value="alpha/beta-Hydrolases"/>
    <property type="match status" value="1"/>
</dbReference>
<dbReference type="PANTHER" id="PTHR48098:SF1">
    <property type="entry name" value="DIACYLGLYCEROL ACYLTRANSFERASE_MYCOLYLTRANSFERASE AG85A"/>
    <property type="match status" value="1"/>
</dbReference>
<dbReference type="InterPro" id="IPR029058">
    <property type="entry name" value="AB_hydrolase_fold"/>
</dbReference>
<feature type="chain" id="PRO_5016285164" evidence="1">
    <location>
        <begin position="20"/>
        <end position="265"/>
    </location>
</feature>
<dbReference type="InterPro" id="IPR050583">
    <property type="entry name" value="Mycobacterial_A85_antigen"/>
</dbReference>
<accession>A0A316EH30</accession>
<reference evidence="2 3" key="1">
    <citation type="submission" date="2018-05" db="EMBL/GenBank/DDBJ databases">
        <title>Genomic Encyclopedia of Archaeal and Bacterial Type Strains, Phase II (KMG-II): from individual species to whole genera.</title>
        <authorList>
            <person name="Goeker M."/>
        </authorList>
    </citation>
    <scope>NUCLEOTIDE SEQUENCE [LARGE SCALE GENOMIC DNA]</scope>
    <source>
        <strain evidence="2 3">DSM 22214</strain>
    </source>
</reference>
<name>A0A316EH30_9BACT</name>
<dbReference type="PANTHER" id="PTHR48098">
    <property type="entry name" value="ENTEROCHELIN ESTERASE-RELATED"/>
    <property type="match status" value="1"/>
</dbReference>
<evidence type="ECO:0000313" key="2">
    <source>
        <dbReference type="EMBL" id="PWK29018.1"/>
    </source>
</evidence>
<dbReference type="EMBL" id="QGGO01000002">
    <property type="protein sequence ID" value="PWK29018.1"/>
    <property type="molecule type" value="Genomic_DNA"/>
</dbReference>
<keyword evidence="1" id="KW-0732">Signal</keyword>
<proteinExistence type="predicted"/>
<evidence type="ECO:0000313" key="3">
    <source>
        <dbReference type="Proteomes" id="UP000245489"/>
    </source>
</evidence>
<dbReference type="Gene3D" id="3.40.50.1820">
    <property type="entry name" value="alpha/beta hydrolase"/>
    <property type="match status" value="1"/>
</dbReference>
<feature type="signal peptide" evidence="1">
    <location>
        <begin position="1"/>
        <end position="19"/>
    </location>
</feature>
<dbReference type="GO" id="GO:0016747">
    <property type="term" value="F:acyltransferase activity, transferring groups other than amino-acyl groups"/>
    <property type="evidence" value="ECO:0007669"/>
    <property type="project" value="TreeGrafter"/>
</dbReference>
<protein>
    <submittedName>
        <fullName evidence="2">S-formylglutathione hydrolase FrmB</fullName>
    </submittedName>
</protein>
<comment type="caution">
    <text evidence="2">The sequence shown here is derived from an EMBL/GenBank/DDBJ whole genome shotgun (WGS) entry which is preliminary data.</text>
</comment>
<sequence>MKSLIVIIGICLTSFSMLAQEQLYFNPLYVPHTDTTLVFTPKDYSMASGKKYPVMYLLHGCGATYRQWNTIINVQKYADAYGFIIVCPDGLKDSWYVNSPRKQMSKFEDFFFKDLYPAIKQKYRVEEEQVFITGICSGGHGALSLFAKRPELFRSAGSSGGVVDLSVESANASLQNILGSGESDVLRKFSVINNVGKLAASQKEIIFDCGTEDVNYEANNDFRRRCDELKVKATYISQPGKHDKAYWQKSIKVQFDFFKRIVRDI</sequence>
<organism evidence="2 3">
    <name type="scientific">Arcicella aurantiaca</name>
    <dbReference type="NCBI Taxonomy" id="591202"/>
    <lineage>
        <taxon>Bacteria</taxon>
        <taxon>Pseudomonadati</taxon>
        <taxon>Bacteroidota</taxon>
        <taxon>Cytophagia</taxon>
        <taxon>Cytophagales</taxon>
        <taxon>Flectobacillaceae</taxon>
        <taxon>Arcicella</taxon>
    </lineage>
</organism>
<dbReference type="RefSeq" id="WP_109741344.1">
    <property type="nucleotide sequence ID" value="NZ_QGGO01000002.1"/>
</dbReference>